<organism evidence="4 5">
    <name type="scientific">Streptomyces ipomoeae</name>
    <dbReference type="NCBI Taxonomy" id="103232"/>
    <lineage>
        <taxon>Bacteria</taxon>
        <taxon>Bacillati</taxon>
        <taxon>Actinomycetota</taxon>
        <taxon>Actinomycetes</taxon>
        <taxon>Kitasatosporales</taxon>
        <taxon>Streptomycetaceae</taxon>
        <taxon>Streptomyces</taxon>
    </lineage>
</organism>
<gene>
    <name evidence="4" type="ORF">Sipo8835_09055</name>
</gene>
<dbReference type="AlphaFoldDB" id="A0AAE9B1K7"/>
<dbReference type="Pfam" id="PF05729">
    <property type="entry name" value="NACHT"/>
    <property type="match status" value="1"/>
</dbReference>
<evidence type="ECO:0000313" key="4">
    <source>
        <dbReference type="EMBL" id="TQE36968.1"/>
    </source>
</evidence>
<reference evidence="4 5" key="1">
    <citation type="submission" date="2019-03" db="EMBL/GenBank/DDBJ databases">
        <title>Comparative genomic analyses of the sweetpotato soil rot pathogen, Streptomyces ipomoeae.</title>
        <authorList>
            <person name="Ruschel Soares N."/>
            <person name="Badger J.H."/>
            <person name="Huguet-Tapia J.C."/>
            <person name="Clark C.A."/>
            <person name="Pettis G.S."/>
        </authorList>
    </citation>
    <scope>NUCLEOTIDE SEQUENCE [LARGE SCALE GENOMIC DNA]</scope>
    <source>
        <strain evidence="4 5">88-35</strain>
    </source>
</reference>
<name>A0AAE9B1K7_9ACTN</name>
<dbReference type="EMBL" id="SPAZ01000072">
    <property type="protein sequence ID" value="TQE36968.1"/>
    <property type="molecule type" value="Genomic_DNA"/>
</dbReference>
<dbReference type="Proteomes" id="UP000318720">
    <property type="component" value="Unassembled WGS sequence"/>
</dbReference>
<feature type="transmembrane region" description="Helical" evidence="2">
    <location>
        <begin position="633"/>
        <end position="655"/>
    </location>
</feature>
<feature type="transmembrane region" description="Helical" evidence="2">
    <location>
        <begin position="661"/>
        <end position="682"/>
    </location>
</feature>
<feature type="transmembrane region" description="Helical" evidence="2">
    <location>
        <begin position="551"/>
        <end position="572"/>
    </location>
</feature>
<feature type="transmembrane region" description="Helical" evidence="2">
    <location>
        <begin position="496"/>
        <end position="514"/>
    </location>
</feature>
<feature type="transmembrane region" description="Helical" evidence="2">
    <location>
        <begin position="584"/>
        <end position="612"/>
    </location>
</feature>
<keyword evidence="2" id="KW-1133">Transmembrane helix</keyword>
<dbReference type="InterPro" id="IPR027417">
    <property type="entry name" value="P-loop_NTPase"/>
</dbReference>
<feature type="region of interest" description="Disordered" evidence="1">
    <location>
        <begin position="1"/>
        <end position="31"/>
    </location>
</feature>
<proteinExistence type="predicted"/>
<sequence length="763" mass="82393">MTVGPNPRGPDPAEHTPERPSGGERSIRSEGDIGVAITGDIAVNMFFARRAPADETLGRLIDRLVQAVRGPRGSVEVALADKADLLAQRIYGRLRREEEQQRIWDRGPLPVRWRPASGEPAEANGAARLDLAGPLDAFEDVRRRAESGWLMVLGQAGSGKSILMVRFARELLDARRKAPADADKGPVSVIFSLGSWNPETSSLRDWMIDQLERDHLALADVGPDGSTWAAALVDADYVLPILDGFDEMAMSLRKSALRAFNASSLPLLVTSRRDELMDAVKKSDVAPAATGIELTHLTLDDVDHYLRPAAKTSLSDGTGTDTTAAAGWEYVLNELRRHSRAPEPEADPACAHLAAVLTSPLMVTLARAVYESGGEPAELLELEKFSTRKDLEHHLLDKFVPTAYARFLNDRNRSAAEHRRWDPDRAQHWLGHLAADVRRLRTHDIEWWRLGTSMSLAARMLAIGVVSGLAVALVQGLTIGLVAGPAGWLREGVVEVPLNALGIGLTFGLMHGFATRLKAGSPVFEPSRMQIRLRGGTKKVRENFLPRVRGGLAGGLVFGVVFGLGLAVYAVLHGCRGLAVVLVFGNWLVAGIGLGLGVGLTLALGAGLEAVAVIEEERSVRPLKLLHTNRTTVLTQMLAVGLVIGVGFGITVWFFNGLVPGIASGLAAGITVGFGFCTLTAWGRWVVLVRVWLPLTGRLPSAVHAFLDDAHRRGVLRQVGPVYQFRHARLRDHLSQVHGGYDEAREGTEPVRGQEPGSGSASV</sequence>
<feature type="domain" description="NACHT" evidence="3">
    <location>
        <begin position="151"/>
        <end position="307"/>
    </location>
</feature>
<protein>
    <submittedName>
        <fullName evidence="4">NACHT domain-containing protein</fullName>
    </submittedName>
</protein>
<evidence type="ECO:0000256" key="2">
    <source>
        <dbReference type="SAM" id="Phobius"/>
    </source>
</evidence>
<comment type="caution">
    <text evidence="4">The sequence shown here is derived from an EMBL/GenBank/DDBJ whole genome shotgun (WGS) entry which is preliminary data.</text>
</comment>
<evidence type="ECO:0000256" key="1">
    <source>
        <dbReference type="SAM" id="MobiDB-lite"/>
    </source>
</evidence>
<feature type="transmembrane region" description="Helical" evidence="2">
    <location>
        <begin position="460"/>
        <end position="484"/>
    </location>
</feature>
<dbReference type="RefSeq" id="WP_141581466.1">
    <property type="nucleotide sequence ID" value="NZ_JARAVA010000522.1"/>
</dbReference>
<feature type="compositionally biased region" description="Basic and acidic residues" evidence="1">
    <location>
        <begin position="11"/>
        <end position="31"/>
    </location>
</feature>
<evidence type="ECO:0000259" key="3">
    <source>
        <dbReference type="Pfam" id="PF05729"/>
    </source>
</evidence>
<keyword evidence="2" id="KW-0472">Membrane</keyword>
<dbReference type="InterPro" id="IPR007111">
    <property type="entry name" value="NACHT_NTPase"/>
</dbReference>
<keyword evidence="2" id="KW-0812">Transmembrane</keyword>
<feature type="region of interest" description="Disordered" evidence="1">
    <location>
        <begin position="742"/>
        <end position="763"/>
    </location>
</feature>
<evidence type="ECO:0000313" key="5">
    <source>
        <dbReference type="Proteomes" id="UP000318720"/>
    </source>
</evidence>
<dbReference type="Gene3D" id="3.40.50.300">
    <property type="entry name" value="P-loop containing nucleotide triphosphate hydrolases"/>
    <property type="match status" value="1"/>
</dbReference>
<accession>A0AAE9B1K7</accession>